<proteinExistence type="predicted"/>
<dbReference type="HOGENOM" id="CLU_2313738_0_0_2"/>
<dbReference type="EMBL" id="KE356561">
    <property type="protein sequence ID" value="ERG93961.1"/>
    <property type="molecule type" value="Genomic_DNA"/>
</dbReference>
<keyword evidence="1" id="KW-0472">Membrane</keyword>
<gene>
    <name evidence="2" type="ORF">J07HQW2_00395</name>
</gene>
<keyword evidence="1" id="KW-1133">Transmembrane helix</keyword>
<dbReference type="AlphaFoldDB" id="U1PNW2"/>
<protein>
    <submittedName>
        <fullName evidence="2">Uncharacterized protein</fullName>
    </submittedName>
</protein>
<sequence>MSIELLGLMILLMSFIWELSQGSFQTVSEYAPMFLLVGISALGIVLDLDDETLPEIIVPSSKYIPDTELSPLATQMLIVLVSAGAIAFLLISTYLYVGV</sequence>
<reference evidence="2 3" key="1">
    <citation type="journal article" date="2013" name="PLoS ONE">
        <title>Assembly-driven community genomics of a hypersaline microbial ecosystem.</title>
        <authorList>
            <person name="Podell S."/>
            <person name="Ugalde J.A."/>
            <person name="Narasingarao P."/>
            <person name="Banfield J.F."/>
            <person name="Heidelberg K.B."/>
            <person name="Allen E.E."/>
        </authorList>
    </citation>
    <scope>NUCLEOTIDE SEQUENCE [LARGE SCALE GENOMIC DNA]</scope>
    <source>
        <strain evidence="3">J07HQW2</strain>
    </source>
</reference>
<keyword evidence="1" id="KW-0812">Transmembrane</keyword>
<name>U1PNW2_9EURY</name>
<accession>U1PNW2</accession>
<evidence type="ECO:0000256" key="1">
    <source>
        <dbReference type="SAM" id="Phobius"/>
    </source>
</evidence>
<feature type="transmembrane region" description="Helical" evidence="1">
    <location>
        <begin position="69"/>
        <end position="97"/>
    </location>
</feature>
<organism evidence="2 3">
    <name type="scientific">Haloquadratum walsbyi J07HQW2</name>
    <dbReference type="NCBI Taxonomy" id="1238425"/>
    <lineage>
        <taxon>Archaea</taxon>
        <taxon>Methanobacteriati</taxon>
        <taxon>Methanobacteriota</taxon>
        <taxon>Stenosarchaea group</taxon>
        <taxon>Halobacteria</taxon>
        <taxon>Halobacteriales</taxon>
        <taxon>Haloferacaceae</taxon>
        <taxon>Haloquadratum</taxon>
    </lineage>
</organism>
<dbReference type="RefSeq" id="WP_021053455.1">
    <property type="nucleotide sequence ID" value="NZ_KE356561.1"/>
</dbReference>
<evidence type="ECO:0000313" key="3">
    <source>
        <dbReference type="Proteomes" id="UP000030710"/>
    </source>
</evidence>
<evidence type="ECO:0000313" key="2">
    <source>
        <dbReference type="EMBL" id="ERG93961.1"/>
    </source>
</evidence>
<dbReference type="Proteomes" id="UP000030710">
    <property type="component" value="Unassembled WGS sequence"/>
</dbReference>